<name>A0A4V2JED5_9HYPH</name>
<dbReference type="GO" id="GO:0000256">
    <property type="term" value="P:allantoin catabolic process"/>
    <property type="evidence" value="ECO:0007669"/>
    <property type="project" value="InterPro"/>
</dbReference>
<dbReference type="CDD" id="cd20298">
    <property type="entry name" value="cupin_UAH"/>
    <property type="match status" value="1"/>
</dbReference>
<keyword evidence="2" id="KW-0659">Purine metabolism</keyword>
<gene>
    <name evidence="5" type="ORF">EYR15_01115</name>
</gene>
<dbReference type="AlphaFoldDB" id="A0A4V2JED5"/>
<evidence type="ECO:0000313" key="5">
    <source>
        <dbReference type="EMBL" id="TBN54796.1"/>
    </source>
</evidence>
<dbReference type="SUPFAM" id="SSF51182">
    <property type="entry name" value="RmlC-like cupins"/>
    <property type="match status" value="1"/>
</dbReference>
<evidence type="ECO:0000256" key="2">
    <source>
        <dbReference type="ARBA" id="ARBA00022631"/>
    </source>
</evidence>
<dbReference type="Gene3D" id="2.60.120.480">
    <property type="entry name" value="Ureidoglycolate hydrolase"/>
    <property type="match status" value="1"/>
</dbReference>
<evidence type="ECO:0000256" key="3">
    <source>
        <dbReference type="ARBA" id="ARBA00023239"/>
    </source>
</evidence>
<keyword evidence="3 5" id="KW-0456">Lyase</keyword>
<dbReference type="InterPro" id="IPR024060">
    <property type="entry name" value="Ureidoglycolate_lyase_dom_sf"/>
</dbReference>
<proteinExistence type="predicted"/>
<dbReference type="InterPro" id="IPR047233">
    <property type="entry name" value="UAH_cupin"/>
</dbReference>
<comment type="catalytic activity">
    <reaction evidence="4">
        <text>(S)-ureidoglycolate = urea + glyoxylate</text>
        <dbReference type="Rhea" id="RHEA:11304"/>
        <dbReference type="ChEBI" id="CHEBI:16199"/>
        <dbReference type="ChEBI" id="CHEBI:36655"/>
        <dbReference type="ChEBI" id="CHEBI:57296"/>
        <dbReference type="EC" id="4.3.2.3"/>
    </reaction>
</comment>
<accession>A0A4V2JED5</accession>
<dbReference type="InterPro" id="IPR007247">
    <property type="entry name" value="Ureidogly_lyase"/>
</dbReference>
<evidence type="ECO:0000256" key="1">
    <source>
        <dbReference type="ARBA" id="ARBA00011738"/>
    </source>
</evidence>
<comment type="caution">
    <text evidence="5">The sequence shown here is derived from an EMBL/GenBank/DDBJ whole genome shotgun (WGS) entry which is preliminary data.</text>
</comment>
<dbReference type="GO" id="GO:0006144">
    <property type="term" value="P:purine nucleobase metabolic process"/>
    <property type="evidence" value="ECO:0007669"/>
    <property type="project" value="UniProtKB-KW"/>
</dbReference>
<organism evidence="5 6">
    <name type="scientific">Hansschlegelia quercus</name>
    <dbReference type="NCBI Taxonomy" id="2528245"/>
    <lineage>
        <taxon>Bacteria</taxon>
        <taxon>Pseudomonadati</taxon>
        <taxon>Pseudomonadota</taxon>
        <taxon>Alphaproteobacteria</taxon>
        <taxon>Hyphomicrobiales</taxon>
        <taxon>Methylopilaceae</taxon>
        <taxon>Hansschlegelia</taxon>
    </lineage>
</organism>
<dbReference type="RefSeq" id="WP_131001049.1">
    <property type="nucleotide sequence ID" value="NZ_JBHSZR010000002.1"/>
</dbReference>
<evidence type="ECO:0000256" key="4">
    <source>
        <dbReference type="ARBA" id="ARBA00047684"/>
    </source>
</evidence>
<comment type="subunit">
    <text evidence="1">Homodimer.</text>
</comment>
<dbReference type="GO" id="GO:0050385">
    <property type="term" value="F:ureidoglycolate lyase activity"/>
    <property type="evidence" value="ECO:0007669"/>
    <property type="project" value="UniProtKB-EC"/>
</dbReference>
<sequence length="166" mass="18333">MTSPLVPEPLTKAAFAPFGEVIETEDAEVRIINQGFAKRFHGLARAEIGHGAEAIISIFRATRRPSPIRIDMLERHPLGSQAFAPIQPHDWLIVVAEDAGAEPDLATLRCFYARGDQGVNYALGVWHFPVLILADAQDFLIVDREGPGENLREFFFPEDAVTTIAL</sequence>
<dbReference type="Pfam" id="PF04115">
    <property type="entry name" value="Ureidogly_lyase"/>
    <property type="match status" value="1"/>
</dbReference>
<reference evidence="5 6" key="1">
    <citation type="submission" date="2019-02" db="EMBL/GenBank/DDBJ databases">
        <title>Hansschlegelia quercus sp. nov., a novel methylotrophic bacterium from buds of oak (Quercus robur L.).</title>
        <authorList>
            <person name="Agafonova N.V."/>
            <person name="Kaparullina E.N."/>
            <person name="Grouzdev D.S."/>
            <person name="Doronina N.V."/>
        </authorList>
    </citation>
    <scope>NUCLEOTIDE SEQUENCE [LARGE SCALE GENOMIC DNA]</scope>
    <source>
        <strain evidence="5 6">Dub</strain>
    </source>
</reference>
<dbReference type="OrthoDB" id="9804602at2"/>
<dbReference type="InterPro" id="IPR011051">
    <property type="entry name" value="RmlC_Cupin_sf"/>
</dbReference>
<dbReference type="Proteomes" id="UP000291613">
    <property type="component" value="Unassembled WGS sequence"/>
</dbReference>
<keyword evidence="6" id="KW-1185">Reference proteome</keyword>
<keyword evidence="5" id="KW-0378">Hydrolase</keyword>
<dbReference type="PANTHER" id="PTHR21221:SF1">
    <property type="entry name" value="UREIDOGLYCOLATE LYASE"/>
    <property type="match status" value="1"/>
</dbReference>
<evidence type="ECO:0000313" key="6">
    <source>
        <dbReference type="Proteomes" id="UP000291613"/>
    </source>
</evidence>
<dbReference type="GO" id="GO:0004848">
    <property type="term" value="F:ureidoglycolate hydrolase activity"/>
    <property type="evidence" value="ECO:0007669"/>
    <property type="project" value="UniProtKB-EC"/>
</dbReference>
<dbReference type="PANTHER" id="PTHR21221">
    <property type="entry name" value="UREIDOGLYCOLATE HYDROLASE"/>
    <property type="match status" value="1"/>
</dbReference>
<dbReference type="PIRSF" id="PIRSF017306">
    <property type="entry name" value="Ureidogly_hydro"/>
    <property type="match status" value="1"/>
</dbReference>
<dbReference type="EC" id="3.5.1.116" evidence="5"/>
<dbReference type="EMBL" id="SIUB01000001">
    <property type="protein sequence ID" value="TBN54796.1"/>
    <property type="molecule type" value="Genomic_DNA"/>
</dbReference>
<protein>
    <submittedName>
        <fullName evidence="5">Ureidoglycolate lyase</fullName>
        <ecNumber evidence="5">3.5.1.116</ecNumber>
    </submittedName>
</protein>